<protein>
    <submittedName>
        <fullName evidence="10">Uncharacterized protein</fullName>
    </submittedName>
</protein>
<accession>A0AAV7Q9V9</accession>
<keyword evidence="4" id="KW-0067">ATP-binding</keyword>
<dbReference type="PANTHER" id="PTHR46049">
    <property type="entry name" value="AGAP003327-PA"/>
    <property type="match status" value="1"/>
</dbReference>
<keyword evidence="5" id="KW-0505">Motor protein</keyword>
<dbReference type="Proteomes" id="UP001066276">
    <property type="component" value="Chromosome 6"/>
</dbReference>
<proteinExistence type="predicted"/>
<keyword evidence="3" id="KW-0547">Nucleotide-binding</keyword>
<evidence type="ECO:0000256" key="6">
    <source>
        <dbReference type="SAM" id="MobiDB-lite"/>
    </source>
</evidence>
<feature type="region of interest" description="Disordered" evidence="6">
    <location>
        <begin position="746"/>
        <end position="771"/>
    </location>
</feature>
<dbReference type="FunFam" id="1.25.40.530:FF:000001">
    <property type="entry name" value="Pleckstrin homology domain-containing family H member 2"/>
    <property type="match status" value="1"/>
</dbReference>
<name>A0AAV7Q9V9_PLEWA</name>
<evidence type="ECO:0000256" key="5">
    <source>
        <dbReference type="ARBA" id="ARBA00023175"/>
    </source>
</evidence>
<dbReference type="Gene3D" id="3.10.20.90">
    <property type="entry name" value="Phosphatidylinositol 3-kinase Catalytic Subunit, Chain A, domain 1"/>
    <property type="match status" value="1"/>
</dbReference>
<dbReference type="InterPro" id="IPR019748">
    <property type="entry name" value="FERM_central"/>
</dbReference>
<dbReference type="SUPFAM" id="SSF47031">
    <property type="entry name" value="Second domain of FERM"/>
    <property type="match status" value="1"/>
</dbReference>
<dbReference type="Gene3D" id="2.30.29.30">
    <property type="entry name" value="Pleckstrin-homology domain (PH domain)/Phosphotyrosine-binding domain (PTB)"/>
    <property type="match status" value="2"/>
</dbReference>
<dbReference type="PROSITE" id="PS51016">
    <property type="entry name" value="MYTH4"/>
    <property type="match status" value="1"/>
</dbReference>
<dbReference type="InterPro" id="IPR051724">
    <property type="entry name" value="Actin_motor_Myosin"/>
</dbReference>
<feature type="domain" description="FERM" evidence="8">
    <location>
        <begin position="399"/>
        <end position="750"/>
    </location>
</feature>
<dbReference type="InterPro" id="IPR000299">
    <property type="entry name" value="FERM_domain"/>
</dbReference>
<evidence type="ECO:0000313" key="10">
    <source>
        <dbReference type="EMBL" id="KAJ1136000.1"/>
    </source>
</evidence>
<dbReference type="SMART" id="SM00295">
    <property type="entry name" value="B41"/>
    <property type="match status" value="1"/>
</dbReference>
<dbReference type="PROSITE" id="PS50057">
    <property type="entry name" value="FERM_3"/>
    <property type="match status" value="1"/>
</dbReference>
<evidence type="ECO:0000256" key="1">
    <source>
        <dbReference type="ARBA" id="ARBA00004496"/>
    </source>
</evidence>
<sequence>MPFQGICWLVCCRHGFTLLRRDYGEKEEEEESFELQMSKDEQVYPQRAALEVCLNQPTRASNGPERLIHVSEEMRSLITEKSKGKTEDEPDILVKGWLQREVKGGVKTPWIRLRSYWFELTQDSLDYYASSEKIKQLGSLVLTSLCSVRWPDKQSYKETGYWNVTVFGRKHRYQLYTEHLNEAVHWVCAIQKVIDGKAPLETPTQLLIKDLEEHRSSPEIVEQIYKNNPILRHTASPLYASLLPFSYGTSTDQSSDCARGYTTLPEEALKIFNSLQQLETEAEPVPLIQGVLQTCLDLEPLRDEVYCQLIKQTTGSPAPGEQADLRYWQLLTCMSCTVLPSPPVLRFLRFHLTRTQEKFPETEMDRYCSFISESLEKTKVRECVPSWEEISVLMQRQQIPCTVHYPGAGNCKISINSHTTAEEVVTVMLDKLGLERSRNVFALYEQNNHCERAVGNSTIVADILTRFEKHAGMEKCQDVPRRLVFKLYCFLDMDSVPKNGVEFSFLFEQAHEMVVQGHMATSEETLQSLAALRLQFLNSDFSTHSPFPRLEELFPVLVLRSRVLAASKPALSSKCPSMNLRAGLLSGALPNGLWNNSLVKQKAEEDLKFKGRLNEEGANVMSAIVDKWKVLQGMDRQEAMAAYVAIVKECPGFGSTLFDVDFFMSSAGSFSQKLWLGVNSQALSLYKQGDVEPFDSYCYNQISSFGVSDSSTFKVSVGEKDLIFETSKVDEISQLINTYLTSIGNHQSQQQGSEGNIKEEPEEPVLPTVEV</sequence>
<keyword evidence="2" id="KW-0963">Cytoplasm</keyword>
<dbReference type="Gene3D" id="1.20.80.10">
    <property type="match status" value="1"/>
</dbReference>
<dbReference type="Pfam" id="PF02174">
    <property type="entry name" value="IRS"/>
    <property type="match status" value="1"/>
</dbReference>
<dbReference type="EMBL" id="JANPWB010000010">
    <property type="protein sequence ID" value="KAJ1136000.1"/>
    <property type="molecule type" value="Genomic_DNA"/>
</dbReference>
<dbReference type="InterPro" id="IPR019749">
    <property type="entry name" value="Band_41_domain"/>
</dbReference>
<dbReference type="Pfam" id="PF00784">
    <property type="entry name" value="MyTH4"/>
    <property type="match status" value="1"/>
</dbReference>
<feature type="domain" description="PH" evidence="7">
    <location>
        <begin position="91"/>
        <end position="195"/>
    </location>
</feature>
<dbReference type="InterPro" id="IPR038185">
    <property type="entry name" value="MyTH4_dom_sf"/>
</dbReference>
<dbReference type="AlphaFoldDB" id="A0AAV7Q9V9"/>
<evidence type="ECO:0000259" key="9">
    <source>
        <dbReference type="PROSITE" id="PS51016"/>
    </source>
</evidence>
<dbReference type="InterPro" id="IPR035963">
    <property type="entry name" value="FERM_2"/>
</dbReference>
<dbReference type="PROSITE" id="PS50003">
    <property type="entry name" value="PH_DOMAIN"/>
    <property type="match status" value="1"/>
</dbReference>
<dbReference type="SUPFAM" id="SSF50729">
    <property type="entry name" value="PH domain-like"/>
    <property type="match status" value="2"/>
</dbReference>
<dbReference type="GO" id="GO:0005856">
    <property type="term" value="C:cytoskeleton"/>
    <property type="evidence" value="ECO:0007669"/>
    <property type="project" value="InterPro"/>
</dbReference>
<dbReference type="Pfam" id="PF21989">
    <property type="entry name" value="RA_2"/>
    <property type="match status" value="1"/>
</dbReference>
<evidence type="ECO:0000259" key="8">
    <source>
        <dbReference type="PROSITE" id="PS50057"/>
    </source>
</evidence>
<dbReference type="Pfam" id="PF00373">
    <property type="entry name" value="FERM_M"/>
    <property type="match status" value="1"/>
</dbReference>
<feature type="domain" description="MyTH4" evidence="9">
    <location>
        <begin position="233"/>
        <end position="394"/>
    </location>
</feature>
<comment type="caution">
    <text evidence="10">The sequence shown here is derived from an EMBL/GenBank/DDBJ whole genome shotgun (WGS) entry which is preliminary data.</text>
</comment>
<evidence type="ECO:0000256" key="3">
    <source>
        <dbReference type="ARBA" id="ARBA00022741"/>
    </source>
</evidence>
<dbReference type="CDD" id="cd14473">
    <property type="entry name" value="FERM_B-lobe"/>
    <property type="match status" value="1"/>
</dbReference>
<evidence type="ECO:0000259" key="7">
    <source>
        <dbReference type="PROSITE" id="PS50003"/>
    </source>
</evidence>
<dbReference type="InterPro" id="IPR001849">
    <property type="entry name" value="PH_domain"/>
</dbReference>
<dbReference type="SMART" id="SM00233">
    <property type="entry name" value="PH"/>
    <property type="match status" value="1"/>
</dbReference>
<dbReference type="InterPro" id="IPR014352">
    <property type="entry name" value="FERM/acyl-CoA-bd_prot_sf"/>
</dbReference>
<evidence type="ECO:0000256" key="4">
    <source>
        <dbReference type="ARBA" id="ARBA00022840"/>
    </source>
</evidence>
<dbReference type="Gene3D" id="1.25.40.530">
    <property type="entry name" value="MyTH4 domain"/>
    <property type="match status" value="1"/>
</dbReference>
<organism evidence="10 11">
    <name type="scientific">Pleurodeles waltl</name>
    <name type="common">Iberian ribbed newt</name>
    <dbReference type="NCBI Taxonomy" id="8319"/>
    <lineage>
        <taxon>Eukaryota</taxon>
        <taxon>Metazoa</taxon>
        <taxon>Chordata</taxon>
        <taxon>Craniata</taxon>
        <taxon>Vertebrata</taxon>
        <taxon>Euteleostomi</taxon>
        <taxon>Amphibia</taxon>
        <taxon>Batrachia</taxon>
        <taxon>Caudata</taxon>
        <taxon>Salamandroidea</taxon>
        <taxon>Salamandridae</taxon>
        <taxon>Pleurodelinae</taxon>
        <taxon>Pleurodeles</taxon>
    </lineage>
</organism>
<dbReference type="GO" id="GO:0005524">
    <property type="term" value="F:ATP binding"/>
    <property type="evidence" value="ECO:0007669"/>
    <property type="project" value="UniProtKB-KW"/>
</dbReference>
<evidence type="ECO:0000256" key="2">
    <source>
        <dbReference type="ARBA" id="ARBA00022490"/>
    </source>
</evidence>
<dbReference type="PANTHER" id="PTHR46049:SF5">
    <property type="entry name" value="PLECKSTRIN HOMOLOGY DOMAIN-CONTAINING FAMILY H MEMBER 3"/>
    <property type="match status" value="1"/>
</dbReference>
<dbReference type="InterPro" id="IPR000857">
    <property type="entry name" value="MyTH4_dom"/>
</dbReference>
<dbReference type="GO" id="GO:0005737">
    <property type="term" value="C:cytoplasm"/>
    <property type="evidence" value="ECO:0007669"/>
    <property type="project" value="UniProtKB-SubCell"/>
</dbReference>
<dbReference type="InterPro" id="IPR011993">
    <property type="entry name" value="PH-like_dom_sf"/>
</dbReference>
<dbReference type="SMART" id="SM00139">
    <property type="entry name" value="MyTH4"/>
    <property type="match status" value="1"/>
</dbReference>
<evidence type="ECO:0000313" key="11">
    <source>
        <dbReference type="Proteomes" id="UP001066276"/>
    </source>
</evidence>
<dbReference type="InterPro" id="IPR002404">
    <property type="entry name" value="IRS_PTB"/>
</dbReference>
<comment type="subcellular location">
    <subcellularLocation>
        <location evidence="1">Cytoplasm</location>
    </subcellularLocation>
</comment>
<reference evidence="10" key="1">
    <citation type="journal article" date="2022" name="bioRxiv">
        <title>Sequencing and chromosome-scale assembly of the giantPleurodeles waltlgenome.</title>
        <authorList>
            <person name="Brown T."/>
            <person name="Elewa A."/>
            <person name="Iarovenko S."/>
            <person name="Subramanian E."/>
            <person name="Araus A.J."/>
            <person name="Petzold A."/>
            <person name="Susuki M."/>
            <person name="Suzuki K.-i.T."/>
            <person name="Hayashi T."/>
            <person name="Toyoda A."/>
            <person name="Oliveira C."/>
            <person name="Osipova E."/>
            <person name="Leigh N.D."/>
            <person name="Simon A."/>
            <person name="Yun M.H."/>
        </authorList>
    </citation>
    <scope>NUCLEOTIDE SEQUENCE</scope>
    <source>
        <strain evidence="10">20211129_DDA</strain>
        <tissue evidence="10">Liver</tissue>
    </source>
</reference>
<keyword evidence="11" id="KW-1185">Reference proteome</keyword>
<gene>
    <name evidence="10" type="ORF">NDU88_002427</name>
</gene>